<dbReference type="EMBL" id="JBJIAA010000005">
    <property type="protein sequence ID" value="MFL0250138.1"/>
    <property type="molecule type" value="Genomic_DNA"/>
</dbReference>
<sequence length="215" mass="25490">MKSYQFKVNEYLIGGSTAIREKVDVIKLLIGTIKYISSVTLDDLHSRLENDITVIIYVNKMSRIFYCQNEKMHTVQFPFSILEEDKKLKVYYDKYELDSKITTILADIFNHQIEFNESLESMAEVYYNTMKEYEAESGIYNELCWEILLYLLSFEPGYLRYDYDLERQDPIVHPLNHLDVYYSGKNTFKIGLDKKINKDDLIDILDINTNCKFLK</sequence>
<accession>A0ABW8TCF1</accession>
<organism evidence="1 2">
    <name type="scientific">Clostridium neuense</name>
    <dbReference type="NCBI Taxonomy" id="1728934"/>
    <lineage>
        <taxon>Bacteria</taxon>
        <taxon>Bacillati</taxon>
        <taxon>Bacillota</taxon>
        <taxon>Clostridia</taxon>
        <taxon>Eubacteriales</taxon>
        <taxon>Clostridiaceae</taxon>
        <taxon>Clostridium</taxon>
    </lineage>
</organism>
<gene>
    <name evidence="1" type="ORF">ACJDT4_06860</name>
</gene>
<dbReference type="RefSeq" id="WP_406786809.1">
    <property type="nucleotide sequence ID" value="NZ_JBJIAA010000005.1"/>
</dbReference>
<evidence type="ECO:0000313" key="1">
    <source>
        <dbReference type="EMBL" id="MFL0250138.1"/>
    </source>
</evidence>
<name>A0ABW8TCF1_9CLOT</name>
<evidence type="ECO:0000313" key="2">
    <source>
        <dbReference type="Proteomes" id="UP001623592"/>
    </source>
</evidence>
<reference evidence="1 2" key="1">
    <citation type="submission" date="2024-11" db="EMBL/GenBank/DDBJ databases">
        <authorList>
            <person name="Heng Y.C."/>
            <person name="Lim A.C.H."/>
            <person name="Lee J.K.Y."/>
            <person name="Kittelmann S."/>
        </authorList>
    </citation>
    <scope>NUCLEOTIDE SEQUENCE [LARGE SCALE GENOMIC DNA]</scope>
    <source>
        <strain evidence="1 2">WILCCON 0114</strain>
    </source>
</reference>
<comment type="caution">
    <text evidence="1">The sequence shown here is derived from an EMBL/GenBank/DDBJ whole genome shotgun (WGS) entry which is preliminary data.</text>
</comment>
<protein>
    <submittedName>
        <fullName evidence="1">Uncharacterized protein</fullName>
    </submittedName>
</protein>
<dbReference type="Proteomes" id="UP001623592">
    <property type="component" value="Unassembled WGS sequence"/>
</dbReference>
<keyword evidence="2" id="KW-1185">Reference proteome</keyword>
<proteinExistence type="predicted"/>